<dbReference type="EMBL" id="FZPD01000001">
    <property type="protein sequence ID" value="SNS41674.1"/>
    <property type="molecule type" value="Genomic_DNA"/>
</dbReference>
<dbReference type="Proteomes" id="UP000198393">
    <property type="component" value="Unassembled WGS sequence"/>
</dbReference>
<dbReference type="AlphaFoldDB" id="A0A239ECK3"/>
<accession>A0A239ECK3</accession>
<organism evidence="3 4">
    <name type="scientific">Ekhidna lutea</name>
    <dbReference type="NCBI Taxonomy" id="447679"/>
    <lineage>
        <taxon>Bacteria</taxon>
        <taxon>Pseudomonadati</taxon>
        <taxon>Bacteroidota</taxon>
        <taxon>Cytophagia</taxon>
        <taxon>Cytophagales</taxon>
        <taxon>Reichenbachiellaceae</taxon>
        <taxon>Ekhidna</taxon>
    </lineage>
</organism>
<gene>
    <name evidence="3" type="ORF">SAMN05421640_0052</name>
</gene>
<feature type="chain" id="PRO_5012737618" evidence="2">
    <location>
        <begin position="20"/>
        <end position="95"/>
    </location>
</feature>
<dbReference type="RefSeq" id="WP_144017271.1">
    <property type="nucleotide sequence ID" value="NZ_FZPD01000001.1"/>
</dbReference>
<name>A0A239ECK3_EKHLU</name>
<proteinExistence type="predicted"/>
<evidence type="ECO:0000313" key="3">
    <source>
        <dbReference type="EMBL" id="SNS41674.1"/>
    </source>
</evidence>
<reference evidence="3 4" key="1">
    <citation type="submission" date="2017-06" db="EMBL/GenBank/DDBJ databases">
        <authorList>
            <person name="Kim H.J."/>
            <person name="Triplett B.A."/>
        </authorList>
    </citation>
    <scope>NUCLEOTIDE SEQUENCE [LARGE SCALE GENOMIC DNA]</scope>
    <source>
        <strain evidence="3 4">DSM 19307</strain>
    </source>
</reference>
<evidence type="ECO:0000256" key="2">
    <source>
        <dbReference type="SAM" id="SignalP"/>
    </source>
</evidence>
<evidence type="ECO:0000313" key="4">
    <source>
        <dbReference type="Proteomes" id="UP000198393"/>
    </source>
</evidence>
<protein>
    <submittedName>
        <fullName evidence="3">Uncharacterized protein</fullName>
    </submittedName>
</protein>
<evidence type="ECO:0000256" key="1">
    <source>
        <dbReference type="SAM" id="MobiDB-lite"/>
    </source>
</evidence>
<keyword evidence="2" id="KW-0732">Signal</keyword>
<sequence>MRNLFIIRILSVLLCFAMAAEISTCFHYGDVISVEIDSEMEHEESSEKEKEKTTGGSHSPLESYVDISLDKWETYTDPYWNSPSIDFHTPPPELS</sequence>
<feature type="signal peptide" evidence="2">
    <location>
        <begin position="1"/>
        <end position="19"/>
    </location>
</feature>
<feature type="compositionally biased region" description="Basic and acidic residues" evidence="1">
    <location>
        <begin position="43"/>
        <end position="53"/>
    </location>
</feature>
<feature type="region of interest" description="Disordered" evidence="1">
    <location>
        <begin position="38"/>
        <end position="62"/>
    </location>
</feature>
<keyword evidence="4" id="KW-1185">Reference proteome</keyword>